<dbReference type="RefSeq" id="XP_027343017.1">
    <property type="nucleotide sequence ID" value="XM_027487216.1"/>
</dbReference>
<sequence>MDNSMEQNKQRQPTARSSGSQAQQHLPNQNESNQQQMIPSPNQQQIIPSPTINAHSHSAFSAFMRGQQNQCMPKPPQPDPSQALQQQLLNFWAKQFGEIEEKTDFSNHSLPLARIKRIMKKDEEVKMISADACVIFAKACEIFIKELTLRSWVNAEENKRRTLQRNDIATAVTRSEVFEFLAETVPRDDTMEHDLYAGIQRGGGSARNMELGPNYYRMPPPPPPPRNVAAPSYGLPSMTMGRRVPNQARSRNRMTRPSGTRVWPHSQQPNRAPDSDDN</sequence>
<dbReference type="FunFam" id="1.10.20.10:FF:000006">
    <property type="entry name" value="Nuclear transcription factor Y subunit gamma"/>
    <property type="match status" value="1"/>
</dbReference>
<dbReference type="SUPFAM" id="SSF47113">
    <property type="entry name" value="Histone-fold"/>
    <property type="match status" value="1"/>
</dbReference>
<evidence type="ECO:0000313" key="11">
    <source>
        <dbReference type="RefSeq" id="XP_027343017.1"/>
    </source>
</evidence>
<dbReference type="CDD" id="cd22908">
    <property type="entry name" value="HFD_NFYC-like"/>
    <property type="match status" value="1"/>
</dbReference>
<feature type="region of interest" description="Disordered" evidence="8">
    <location>
        <begin position="1"/>
        <end position="49"/>
    </location>
</feature>
<reference evidence="11" key="2">
    <citation type="submission" date="2025-08" db="UniProtKB">
        <authorList>
            <consortium name="RefSeq"/>
        </authorList>
    </citation>
    <scope>IDENTIFICATION</scope>
    <source>
        <tissue evidence="11">Young leaves</tissue>
    </source>
</reference>
<dbReference type="GO" id="GO:0000981">
    <property type="term" value="F:DNA-binding transcription factor activity, RNA polymerase II-specific"/>
    <property type="evidence" value="ECO:0007669"/>
    <property type="project" value="TreeGrafter"/>
</dbReference>
<dbReference type="InterPro" id="IPR009072">
    <property type="entry name" value="Histone-fold"/>
</dbReference>
<feature type="region of interest" description="Disordered" evidence="8">
    <location>
        <begin position="219"/>
        <end position="278"/>
    </location>
</feature>
<proteinExistence type="inferred from homology"/>
<evidence type="ECO:0000313" key="10">
    <source>
        <dbReference type="Proteomes" id="UP000694853"/>
    </source>
</evidence>
<keyword evidence="3" id="KW-0238">DNA-binding</keyword>
<dbReference type="AlphaFoldDB" id="A0A8B8KGS2"/>
<dbReference type="Proteomes" id="UP000694853">
    <property type="component" value="Unplaced"/>
</dbReference>
<keyword evidence="5" id="KW-0804">Transcription</keyword>
<keyword evidence="10" id="KW-1185">Reference proteome</keyword>
<evidence type="ECO:0000256" key="6">
    <source>
        <dbReference type="ARBA" id="ARBA00023242"/>
    </source>
</evidence>
<feature type="compositionally biased region" description="Low complexity" evidence="8">
    <location>
        <begin position="32"/>
        <end position="49"/>
    </location>
</feature>
<keyword evidence="4" id="KW-0010">Activator</keyword>
<gene>
    <name evidence="11" type="primary">LOC113855583</name>
</gene>
<dbReference type="InterPro" id="IPR050568">
    <property type="entry name" value="Transcr_DNA_Rep_Reg"/>
</dbReference>
<evidence type="ECO:0000259" key="9">
    <source>
        <dbReference type="Pfam" id="PF00125"/>
    </source>
</evidence>
<accession>A0A8B8KGS2</accession>
<dbReference type="PANTHER" id="PTHR10252">
    <property type="entry name" value="HISTONE-LIKE TRANSCRIPTION FACTOR CCAAT-RELATED"/>
    <property type="match status" value="1"/>
</dbReference>
<dbReference type="InterPro" id="IPR007125">
    <property type="entry name" value="H2A/H2B/H3"/>
</dbReference>
<dbReference type="GO" id="GO:0046982">
    <property type="term" value="F:protein heterodimerization activity"/>
    <property type="evidence" value="ECO:0007669"/>
    <property type="project" value="InterPro"/>
</dbReference>
<dbReference type="Gene3D" id="1.10.20.10">
    <property type="entry name" value="Histone, subunit A"/>
    <property type="match status" value="1"/>
</dbReference>
<feature type="domain" description="Core Histone H2A/H2B/H3" evidence="9">
    <location>
        <begin position="101"/>
        <end position="172"/>
    </location>
</feature>
<keyword evidence="6" id="KW-0539">Nucleus</keyword>
<dbReference type="KEGG" id="aprc:113855583"/>
<keyword evidence="2" id="KW-0805">Transcription regulation</keyword>
<comment type="subcellular location">
    <subcellularLocation>
        <location evidence="1">Nucleus</location>
    </subcellularLocation>
</comment>
<dbReference type="OrthoDB" id="1272441at2759"/>
<evidence type="ECO:0000256" key="8">
    <source>
        <dbReference type="SAM" id="MobiDB-lite"/>
    </source>
</evidence>
<protein>
    <submittedName>
        <fullName evidence="11">Nuclear transcription factor Y subunit C-2-like</fullName>
    </submittedName>
</protein>
<evidence type="ECO:0000256" key="5">
    <source>
        <dbReference type="ARBA" id="ARBA00023163"/>
    </source>
</evidence>
<dbReference type="Pfam" id="PF00125">
    <property type="entry name" value="Histone"/>
    <property type="match status" value="1"/>
</dbReference>
<evidence type="ECO:0000256" key="1">
    <source>
        <dbReference type="ARBA" id="ARBA00004123"/>
    </source>
</evidence>
<name>A0A8B8KGS2_ABRPR</name>
<dbReference type="PANTHER" id="PTHR10252:SF8">
    <property type="entry name" value="NUCLEAR TRANSCRIPTION FACTOR Y SUBUNIT GAMMA"/>
    <property type="match status" value="1"/>
</dbReference>
<evidence type="ECO:0000256" key="3">
    <source>
        <dbReference type="ARBA" id="ARBA00023125"/>
    </source>
</evidence>
<evidence type="ECO:0000256" key="7">
    <source>
        <dbReference type="ARBA" id="ARBA00038129"/>
    </source>
</evidence>
<organism evidence="10 11">
    <name type="scientific">Abrus precatorius</name>
    <name type="common">Indian licorice</name>
    <name type="synonym">Glycine abrus</name>
    <dbReference type="NCBI Taxonomy" id="3816"/>
    <lineage>
        <taxon>Eukaryota</taxon>
        <taxon>Viridiplantae</taxon>
        <taxon>Streptophyta</taxon>
        <taxon>Embryophyta</taxon>
        <taxon>Tracheophyta</taxon>
        <taxon>Spermatophyta</taxon>
        <taxon>Magnoliopsida</taxon>
        <taxon>eudicotyledons</taxon>
        <taxon>Gunneridae</taxon>
        <taxon>Pentapetalae</taxon>
        <taxon>rosids</taxon>
        <taxon>fabids</taxon>
        <taxon>Fabales</taxon>
        <taxon>Fabaceae</taxon>
        <taxon>Papilionoideae</taxon>
        <taxon>50 kb inversion clade</taxon>
        <taxon>NPAAA clade</taxon>
        <taxon>indigoferoid/millettioid clade</taxon>
        <taxon>Abreae</taxon>
        <taxon>Abrus</taxon>
    </lineage>
</organism>
<reference evidence="10" key="1">
    <citation type="journal article" date="2019" name="Toxins">
        <title>Detection of Abrin-Like and Prepropulchellin-Like Toxin Genes and Transcripts Using Whole Genome Sequencing and Full-Length Transcript Sequencing of Abrus precatorius.</title>
        <authorList>
            <person name="Hovde B.T."/>
            <person name="Daligault H.E."/>
            <person name="Hanschen E.R."/>
            <person name="Kunde Y.A."/>
            <person name="Johnson M.B."/>
            <person name="Starkenburg S.R."/>
            <person name="Johnson S.L."/>
        </authorList>
    </citation>
    <scope>NUCLEOTIDE SEQUENCE [LARGE SCALE GENOMIC DNA]</scope>
</reference>
<dbReference type="GO" id="GO:0005634">
    <property type="term" value="C:nucleus"/>
    <property type="evidence" value="ECO:0007669"/>
    <property type="project" value="UniProtKB-SubCell"/>
</dbReference>
<evidence type="ECO:0000256" key="4">
    <source>
        <dbReference type="ARBA" id="ARBA00023159"/>
    </source>
</evidence>
<comment type="similarity">
    <text evidence="7">Belongs to the NFYC/HAP5 subunit family.</text>
</comment>
<evidence type="ECO:0000256" key="2">
    <source>
        <dbReference type="ARBA" id="ARBA00023015"/>
    </source>
</evidence>
<feature type="compositionally biased region" description="Polar residues" evidence="8">
    <location>
        <begin position="1"/>
        <end position="31"/>
    </location>
</feature>
<dbReference type="GO" id="GO:0000978">
    <property type="term" value="F:RNA polymerase II cis-regulatory region sequence-specific DNA binding"/>
    <property type="evidence" value="ECO:0007669"/>
    <property type="project" value="TreeGrafter"/>
</dbReference>
<dbReference type="GeneID" id="113855583"/>